<proteinExistence type="predicted"/>
<protein>
    <recommendedName>
        <fullName evidence="3">ABC transporter domain-containing protein</fullName>
    </recommendedName>
</protein>
<dbReference type="AlphaFoldDB" id="A0A0D3K440"/>
<dbReference type="RefSeq" id="XP_005782954.1">
    <property type="nucleotide sequence ID" value="XM_005782897.1"/>
</dbReference>
<dbReference type="PaxDb" id="2903-EOD30525"/>
<reference evidence="1" key="2">
    <citation type="submission" date="2024-10" db="UniProtKB">
        <authorList>
            <consortium name="EnsemblProtists"/>
        </authorList>
    </citation>
    <scope>IDENTIFICATION</scope>
</reference>
<sequence>MMVALRPQVLLLDEVTSACDGEATALVEALVAQAAVGAVWITHDTAQASRVATRIVEFQLVACDALC</sequence>
<keyword evidence="2" id="KW-1185">Reference proteome</keyword>
<evidence type="ECO:0008006" key="3">
    <source>
        <dbReference type="Google" id="ProtNLM"/>
    </source>
</evidence>
<dbReference type="SUPFAM" id="SSF52540">
    <property type="entry name" value="P-loop containing nucleoside triphosphate hydrolases"/>
    <property type="match status" value="1"/>
</dbReference>
<reference evidence="2" key="1">
    <citation type="journal article" date="2013" name="Nature">
        <title>Pan genome of the phytoplankton Emiliania underpins its global distribution.</title>
        <authorList>
            <person name="Read B.A."/>
            <person name="Kegel J."/>
            <person name="Klute M.J."/>
            <person name="Kuo A."/>
            <person name="Lefebvre S.C."/>
            <person name="Maumus F."/>
            <person name="Mayer C."/>
            <person name="Miller J."/>
            <person name="Monier A."/>
            <person name="Salamov A."/>
            <person name="Young J."/>
            <person name="Aguilar M."/>
            <person name="Claverie J.M."/>
            <person name="Frickenhaus S."/>
            <person name="Gonzalez K."/>
            <person name="Herman E.K."/>
            <person name="Lin Y.C."/>
            <person name="Napier J."/>
            <person name="Ogata H."/>
            <person name="Sarno A.F."/>
            <person name="Shmutz J."/>
            <person name="Schroeder D."/>
            <person name="de Vargas C."/>
            <person name="Verret F."/>
            <person name="von Dassow P."/>
            <person name="Valentin K."/>
            <person name="Van de Peer Y."/>
            <person name="Wheeler G."/>
            <person name="Dacks J.B."/>
            <person name="Delwiche C.F."/>
            <person name="Dyhrman S.T."/>
            <person name="Glockner G."/>
            <person name="John U."/>
            <person name="Richards T."/>
            <person name="Worden A.Z."/>
            <person name="Zhang X."/>
            <person name="Grigoriev I.V."/>
            <person name="Allen A.E."/>
            <person name="Bidle K."/>
            <person name="Borodovsky M."/>
            <person name="Bowler C."/>
            <person name="Brownlee C."/>
            <person name="Cock J.M."/>
            <person name="Elias M."/>
            <person name="Gladyshev V.N."/>
            <person name="Groth M."/>
            <person name="Guda C."/>
            <person name="Hadaegh A."/>
            <person name="Iglesias-Rodriguez M.D."/>
            <person name="Jenkins J."/>
            <person name="Jones B.M."/>
            <person name="Lawson T."/>
            <person name="Leese F."/>
            <person name="Lindquist E."/>
            <person name="Lobanov A."/>
            <person name="Lomsadze A."/>
            <person name="Malik S.B."/>
            <person name="Marsh M.E."/>
            <person name="Mackinder L."/>
            <person name="Mock T."/>
            <person name="Mueller-Roeber B."/>
            <person name="Pagarete A."/>
            <person name="Parker M."/>
            <person name="Probert I."/>
            <person name="Quesneville H."/>
            <person name="Raines C."/>
            <person name="Rensing S.A."/>
            <person name="Riano-Pachon D.M."/>
            <person name="Richier S."/>
            <person name="Rokitta S."/>
            <person name="Shiraiwa Y."/>
            <person name="Soanes D.M."/>
            <person name="van der Giezen M."/>
            <person name="Wahlund T.M."/>
            <person name="Williams B."/>
            <person name="Wilson W."/>
            <person name="Wolfe G."/>
            <person name="Wurch L.L."/>
        </authorList>
    </citation>
    <scope>NUCLEOTIDE SEQUENCE</scope>
</reference>
<accession>A0A0D3K440</accession>
<dbReference type="EnsemblProtists" id="EOD30525">
    <property type="protein sequence ID" value="EOD30525"/>
    <property type="gene ID" value="EMIHUDRAFT_460688"/>
</dbReference>
<dbReference type="PANTHER" id="PTHR43119:SF1">
    <property type="entry name" value="ABC TRANSPORTER DOMAIN-CONTAINING PROTEIN"/>
    <property type="match status" value="1"/>
</dbReference>
<name>A0A0D3K440_EMIH1</name>
<dbReference type="PANTHER" id="PTHR43119">
    <property type="entry name" value="ABC TRANSPORT PROTEIN ATP-BINDING COMPONENT-RELATED"/>
    <property type="match status" value="1"/>
</dbReference>
<dbReference type="GeneID" id="17275800"/>
<evidence type="ECO:0000313" key="1">
    <source>
        <dbReference type="EnsemblProtists" id="EOD30525"/>
    </source>
</evidence>
<dbReference type="Gene3D" id="3.40.50.300">
    <property type="entry name" value="P-loop containing nucleotide triphosphate hydrolases"/>
    <property type="match status" value="1"/>
</dbReference>
<dbReference type="HOGENOM" id="CLU_2817824_0_0_1"/>
<organism evidence="1 2">
    <name type="scientific">Emiliania huxleyi (strain CCMP1516)</name>
    <dbReference type="NCBI Taxonomy" id="280463"/>
    <lineage>
        <taxon>Eukaryota</taxon>
        <taxon>Haptista</taxon>
        <taxon>Haptophyta</taxon>
        <taxon>Prymnesiophyceae</taxon>
        <taxon>Isochrysidales</taxon>
        <taxon>Noelaerhabdaceae</taxon>
        <taxon>Emiliania</taxon>
    </lineage>
</organism>
<dbReference type="Proteomes" id="UP000013827">
    <property type="component" value="Unassembled WGS sequence"/>
</dbReference>
<dbReference type="KEGG" id="ehx:EMIHUDRAFT_460688"/>
<dbReference type="InterPro" id="IPR027417">
    <property type="entry name" value="P-loop_NTPase"/>
</dbReference>
<evidence type="ECO:0000313" key="2">
    <source>
        <dbReference type="Proteomes" id="UP000013827"/>
    </source>
</evidence>